<proteinExistence type="predicted"/>
<dbReference type="PANTHER" id="PTHR48090">
    <property type="entry name" value="UNDECAPRENYL-PHOSPHATE 4-DEOXY-4-FORMAMIDO-L-ARABINOSE TRANSFERASE-RELATED"/>
    <property type="match status" value="1"/>
</dbReference>
<dbReference type="CDD" id="cd04187">
    <property type="entry name" value="DPM1_like_bac"/>
    <property type="match status" value="1"/>
</dbReference>
<keyword evidence="4 7" id="KW-0812">Transmembrane</keyword>
<dbReference type="Proteomes" id="UP000030595">
    <property type="component" value="Unassembled WGS sequence"/>
</dbReference>
<dbReference type="InterPro" id="IPR029044">
    <property type="entry name" value="Nucleotide-diphossugar_trans"/>
</dbReference>
<evidence type="ECO:0000256" key="4">
    <source>
        <dbReference type="ARBA" id="ARBA00022692"/>
    </source>
</evidence>
<keyword evidence="3 9" id="KW-0808">Transferase</keyword>
<gene>
    <name evidence="9" type="ORF">CD30_12525</name>
</gene>
<dbReference type="OrthoDB" id="9807778at2"/>
<evidence type="ECO:0000256" key="7">
    <source>
        <dbReference type="SAM" id="Phobius"/>
    </source>
</evidence>
<dbReference type="RefSeq" id="WP_036177265.1">
    <property type="nucleotide sequence ID" value="NZ_AVCZ01000022.1"/>
</dbReference>
<dbReference type="EMBL" id="JPVQ01000022">
    <property type="protein sequence ID" value="KGR90285.1"/>
    <property type="molecule type" value="Genomic_DNA"/>
</dbReference>
<dbReference type="GO" id="GO:0016757">
    <property type="term" value="F:glycosyltransferase activity"/>
    <property type="evidence" value="ECO:0007669"/>
    <property type="project" value="UniProtKB-KW"/>
</dbReference>
<dbReference type="Pfam" id="PF00535">
    <property type="entry name" value="Glycos_transf_2"/>
    <property type="match status" value="1"/>
</dbReference>
<protein>
    <submittedName>
        <fullName evidence="9">Glycosyl transferase</fullName>
    </submittedName>
</protein>
<reference evidence="9 10" key="1">
    <citation type="submission" date="2014-02" db="EMBL/GenBank/DDBJ databases">
        <title>Draft genome sequence of Lysinibacillus massiliensis CCUG 49529.</title>
        <authorList>
            <person name="Zhang F."/>
            <person name="Wang G."/>
            <person name="Zhang L."/>
        </authorList>
    </citation>
    <scope>NUCLEOTIDE SEQUENCE [LARGE SCALE GENOMIC DNA]</scope>
    <source>
        <strain evidence="9 10">CCUG 49529</strain>
    </source>
</reference>
<organism evidence="9 10">
    <name type="scientific">Ureibacillus massiliensis 4400831 = CIP 108448 = CCUG 49529</name>
    <dbReference type="NCBI Taxonomy" id="1211035"/>
    <lineage>
        <taxon>Bacteria</taxon>
        <taxon>Bacillati</taxon>
        <taxon>Bacillota</taxon>
        <taxon>Bacilli</taxon>
        <taxon>Bacillales</taxon>
        <taxon>Caryophanaceae</taxon>
        <taxon>Ureibacillus</taxon>
    </lineage>
</organism>
<evidence type="ECO:0000313" key="10">
    <source>
        <dbReference type="Proteomes" id="UP000030595"/>
    </source>
</evidence>
<feature type="transmembrane region" description="Helical" evidence="7">
    <location>
        <begin position="228"/>
        <end position="253"/>
    </location>
</feature>
<dbReference type="SUPFAM" id="SSF53448">
    <property type="entry name" value="Nucleotide-diphospho-sugar transferases"/>
    <property type="match status" value="1"/>
</dbReference>
<evidence type="ECO:0000256" key="5">
    <source>
        <dbReference type="ARBA" id="ARBA00022989"/>
    </source>
</evidence>
<feature type="transmembrane region" description="Helical" evidence="7">
    <location>
        <begin position="259"/>
        <end position="285"/>
    </location>
</feature>
<dbReference type="eggNOG" id="COG0463">
    <property type="taxonomic scope" value="Bacteria"/>
</dbReference>
<sequence length="309" mass="35016">MPLLSVILPAYNEEKMIAKAAETLSAILQKENIEAELIFINDGSKDGTWQEIERASLEFNCVRGVSFSRNFGKEAAILAGLEHAKGDCCVVMDCDLQHPPETVIQMYRLWEDGFEIIEGVKSSRGNETKVHGIFTRGFYRLINKATGFDMSRSSDFKLLDQKVVEEYIRLPERKLFFRALSFWLGFKSIEVEYEVQERTAGETKWSFYSLSKYAINNITSFSTAPMQIITVIGVLFLLFSIFLSVQSLVNYFYGQSLGGFTTVILLLLGIGSLLMISLGIIGFYISKIYEEVKRRPRYIVSGKTTNGKE</sequence>
<dbReference type="PANTHER" id="PTHR48090:SF1">
    <property type="entry name" value="PROPHAGE BACTOPRENOL GLUCOSYL TRANSFERASE HOMOLOG"/>
    <property type="match status" value="1"/>
</dbReference>
<evidence type="ECO:0000256" key="1">
    <source>
        <dbReference type="ARBA" id="ARBA00004141"/>
    </source>
</evidence>
<name>A0A0A3J3N9_9BACL</name>
<evidence type="ECO:0000256" key="6">
    <source>
        <dbReference type="ARBA" id="ARBA00023136"/>
    </source>
</evidence>
<keyword evidence="5 7" id="KW-1133">Transmembrane helix</keyword>
<accession>A0A0A3J3N9</accession>
<dbReference type="InterPro" id="IPR001173">
    <property type="entry name" value="Glyco_trans_2-like"/>
</dbReference>
<comment type="subcellular location">
    <subcellularLocation>
        <location evidence="1">Membrane</location>
        <topology evidence="1">Multi-pass membrane protein</topology>
    </subcellularLocation>
</comment>
<keyword evidence="6 7" id="KW-0472">Membrane</keyword>
<evidence type="ECO:0000313" key="9">
    <source>
        <dbReference type="EMBL" id="KGR90285.1"/>
    </source>
</evidence>
<evidence type="ECO:0000256" key="2">
    <source>
        <dbReference type="ARBA" id="ARBA00022676"/>
    </source>
</evidence>
<evidence type="ECO:0000259" key="8">
    <source>
        <dbReference type="Pfam" id="PF00535"/>
    </source>
</evidence>
<evidence type="ECO:0000256" key="3">
    <source>
        <dbReference type="ARBA" id="ARBA00022679"/>
    </source>
</evidence>
<feature type="domain" description="Glycosyltransferase 2-like" evidence="8">
    <location>
        <begin position="5"/>
        <end position="166"/>
    </location>
</feature>
<dbReference type="InterPro" id="IPR050256">
    <property type="entry name" value="Glycosyltransferase_2"/>
</dbReference>
<keyword evidence="10" id="KW-1185">Reference proteome</keyword>
<keyword evidence="2" id="KW-0328">Glycosyltransferase</keyword>
<dbReference type="GO" id="GO:0005886">
    <property type="term" value="C:plasma membrane"/>
    <property type="evidence" value="ECO:0007669"/>
    <property type="project" value="TreeGrafter"/>
</dbReference>
<dbReference type="Gene3D" id="3.90.550.10">
    <property type="entry name" value="Spore Coat Polysaccharide Biosynthesis Protein SpsA, Chain A"/>
    <property type="match status" value="1"/>
</dbReference>
<comment type="caution">
    <text evidence="9">The sequence shown here is derived from an EMBL/GenBank/DDBJ whole genome shotgun (WGS) entry which is preliminary data.</text>
</comment>
<dbReference type="AlphaFoldDB" id="A0A0A3J3N9"/>